<dbReference type="AlphaFoldDB" id="A0A1I6VGJ3"/>
<reference evidence="2" key="1">
    <citation type="submission" date="2016-10" db="EMBL/GenBank/DDBJ databases">
        <authorList>
            <person name="Varghese N."/>
            <person name="Submissions S."/>
        </authorList>
    </citation>
    <scope>NUCLEOTIDE SEQUENCE [LARGE SCALE GENOMIC DNA]</scope>
    <source>
        <strain evidence="2">ANC 5076</strain>
    </source>
</reference>
<keyword evidence="2" id="KW-1185">Reference proteome</keyword>
<organism evidence="1 2">
    <name type="scientific">Acinetobacter bohemicus</name>
    <dbReference type="NCBI Taxonomy" id="1435036"/>
    <lineage>
        <taxon>Bacteria</taxon>
        <taxon>Pseudomonadati</taxon>
        <taxon>Pseudomonadota</taxon>
        <taxon>Gammaproteobacteria</taxon>
        <taxon>Moraxellales</taxon>
        <taxon>Moraxellaceae</taxon>
        <taxon>Acinetobacter</taxon>
    </lineage>
</organism>
<evidence type="ECO:0000313" key="2">
    <source>
        <dbReference type="Proteomes" id="UP000182827"/>
    </source>
</evidence>
<dbReference type="EMBL" id="FOZU01000025">
    <property type="protein sequence ID" value="SFT12761.1"/>
    <property type="molecule type" value="Genomic_DNA"/>
</dbReference>
<accession>A0A1I6VGJ3</accession>
<dbReference type="RefSeq" id="WP_074947270.1">
    <property type="nucleotide sequence ID" value="NZ_FOZU01000025.1"/>
</dbReference>
<protein>
    <submittedName>
        <fullName evidence="1">Uncharacterized protein</fullName>
    </submittedName>
</protein>
<proteinExistence type="predicted"/>
<gene>
    <name evidence="1" type="ORF">SAMN05444586_102549</name>
</gene>
<sequence length="73" mass="8495">MAGVGTFEKCQKQIESGIKRRLKEGHNYIALDLPYFTKSDQSETDTYLKQLEERGFKIEISHTDSSKYGKAYW</sequence>
<name>A0A1I6VGJ3_9GAMM</name>
<dbReference type="Proteomes" id="UP000182827">
    <property type="component" value="Unassembled WGS sequence"/>
</dbReference>
<evidence type="ECO:0000313" key="1">
    <source>
        <dbReference type="EMBL" id="SFT12761.1"/>
    </source>
</evidence>